<dbReference type="InterPro" id="IPR001296">
    <property type="entry name" value="Glyco_trans_1"/>
</dbReference>
<feature type="domain" description="Glycosyl transferase family 1" evidence="1">
    <location>
        <begin position="230"/>
        <end position="396"/>
    </location>
</feature>
<comment type="caution">
    <text evidence="3">The sequence shown here is derived from an EMBL/GenBank/DDBJ whole genome shotgun (WGS) entry which is preliminary data.</text>
</comment>
<sequence>MRVTIFSTFDTFGGASIAASRLHQALGRHGVQSRMLVQDKKGKAPEVYSVANNWVQQNIALARFAADRYQFAFYEKSKAVRFVFSQAKIGIDVTSESVVKDAEVFHLHWVNFGFLSVQSLTQLAKLNRPFVWTLHDMWAFTGGCHYSGTCESYQQACGNCEHFLRKPSSDDLSHQVWLRKKELFQQMDLTLVACSEWLAEKARQSSLLQGKKVISIPNPIDTKLFYPQHKREARQQLNLAQDKQYILFAAMKISDARKGFQYFEKAIQHLISQNPSLKDSVELLVMGQAQEADFVNIPCKVNVLGRLSDLSKIATTYAAADVFVIPSLEENLPNTIMEAMACGTPVVGFETGGIPEMIEHLQTGYVAKAPSAEDLANGIAHILQHPNYEDLCKNARSKVESEYAEAVVAKRYETLYQSLL</sequence>
<evidence type="ECO:0000313" key="4">
    <source>
        <dbReference type="Proteomes" id="UP001236507"/>
    </source>
</evidence>
<dbReference type="Gene3D" id="3.40.50.2000">
    <property type="entry name" value="Glycogen Phosphorylase B"/>
    <property type="match status" value="2"/>
</dbReference>
<dbReference type="EMBL" id="JASHIF010000020">
    <property type="protein sequence ID" value="MDI9861569.1"/>
    <property type="molecule type" value="Genomic_DNA"/>
</dbReference>
<gene>
    <name evidence="3" type="ORF">QM524_20280</name>
</gene>
<accession>A0ABT6YDB6</accession>
<dbReference type="InterPro" id="IPR028098">
    <property type="entry name" value="Glyco_trans_4-like_N"/>
</dbReference>
<reference evidence="3 4" key="1">
    <citation type="submission" date="2023-05" db="EMBL/GenBank/DDBJ databases">
        <title>Novel species of genus Flectobacillus isolated from stream in China.</title>
        <authorList>
            <person name="Lu H."/>
        </authorList>
    </citation>
    <scope>NUCLEOTIDE SEQUENCE [LARGE SCALE GENOMIC DNA]</scope>
    <source>
        <strain evidence="3 4">KCTC 42575</strain>
    </source>
</reference>
<dbReference type="Pfam" id="PF00534">
    <property type="entry name" value="Glycos_transf_1"/>
    <property type="match status" value="1"/>
</dbReference>
<dbReference type="Proteomes" id="UP001236507">
    <property type="component" value="Unassembled WGS sequence"/>
</dbReference>
<dbReference type="Pfam" id="PF13439">
    <property type="entry name" value="Glyco_transf_4"/>
    <property type="match status" value="1"/>
</dbReference>
<dbReference type="PANTHER" id="PTHR12526">
    <property type="entry name" value="GLYCOSYLTRANSFERASE"/>
    <property type="match status" value="1"/>
</dbReference>
<proteinExistence type="predicted"/>
<evidence type="ECO:0000313" key="3">
    <source>
        <dbReference type="EMBL" id="MDI9861569.1"/>
    </source>
</evidence>
<dbReference type="PANTHER" id="PTHR12526:SF637">
    <property type="entry name" value="GLYCOSYLTRANSFERASE EPSF-RELATED"/>
    <property type="match status" value="1"/>
</dbReference>
<keyword evidence="4" id="KW-1185">Reference proteome</keyword>
<protein>
    <submittedName>
        <fullName evidence="3">Glycosyltransferase family 4 protein</fullName>
    </submittedName>
</protein>
<dbReference type="RefSeq" id="WP_283345951.1">
    <property type="nucleotide sequence ID" value="NZ_JASHIF010000020.1"/>
</dbReference>
<feature type="domain" description="Glycosyltransferase subfamily 4-like N-terminal" evidence="2">
    <location>
        <begin position="12"/>
        <end position="223"/>
    </location>
</feature>
<dbReference type="SUPFAM" id="SSF53756">
    <property type="entry name" value="UDP-Glycosyltransferase/glycogen phosphorylase"/>
    <property type="match status" value="1"/>
</dbReference>
<dbReference type="CDD" id="cd03825">
    <property type="entry name" value="GT4_WcaC-like"/>
    <property type="match status" value="1"/>
</dbReference>
<evidence type="ECO:0000259" key="2">
    <source>
        <dbReference type="Pfam" id="PF13439"/>
    </source>
</evidence>
<evidence type="ECO:0000259" key="1">
    <source>
        <dbReference type="Pfam" id="PF00534"/>
    </source>
</evidence>
<organism evidence="3 4">
    <name type="scientific">Flectobacillus roseus</name>
    <dbReference type="NCBI Taxonomy" id="502259"/>
    <lineage>
        <taxon>Bacteria</taxon>
        <taxon>Pseudomonadati</taxon>
        <taxon>Bacteroidota</taxon>
        <taxon>Cytophagia</taxon>
        <taxon>Cytophagales</taxon>
        <taxon>Flectobacillaceae</taxon>
        <taxon>Flectobacillus</taxon>
    </lineage>
</organism>
<name>A0ABT6YDB6_9BACT</name>